<evidence type="ECO:0000313" key="8">
    <source>
        <dbReference type="Proteomes" id="UP000016930"/>
    </source>
</evidence>
<dbReference type="InterPro" id="IPR036406">
    <property type="entry name" value="Coprogen_oxidase_aer_sf"/>
</dbReference>
<dbReference type="Proteomes" id="UP000016930">
    <property type="component" value="Unassembled WGS sequence"/>
</dbReference>
<dbReference type="PIRSF" id="PIRSF000166">
    <property type="entry name" value="Coproporphyri_ox"/>
    <property type="match status" value="1"/>
</dbReference>
<proteinExistence type="inferred from homology"/>
<keyword evidence="8" id="KW-1185">Reference proteome</keyword>
<keyword evidence="6" id="KW-0627">Porphyrin biosynthesis</keyword>
<dbReference type="HOGENOM" id="CLU_026169_0_1_1"/>
<dbReference type="EMBL" id="KB445795">
    <property type="protein sequence ID" value="EMD38433.1"/>
    <property type="molecule type" value="Genomic_DNA"/>
</dbReference>
<dbReference type="PANTHER" id="PTHR10755">
    <property type="entry name" value="COPROPORPHYRINOGEN III OXIDASE, MITOCHONDRIAL"/>
    <property type="match status" value="1"/>
</dbReference>
<evidence type="ECO:0000256" key="3">
    <source>
        <dbReference type="ARBA" id="ARBA00011738"/>
    </source>
</evidence>
<gene>
    <name evidence="7" type="ORF">CERSUDRAFT_93968</name>
</gene>
<evidence type="ECO:0000256" key="4">
    <source>
        <dbReference type="ARBA" id="ARBA00012869"/>
    </source>
</evidence>
<reference evidence="7 8" key="1">
    <citation type="journal article" date="2012" name="Proc. Natl. Acad. Sci. U.S.A.">
        <title>Comparative genomics of Ceriporiopsis subvermispora and Phanerochaete chrysosporium provide insight into selective ligninolysis.</title>
        <authorList>
            <person name="Fernandez-Fueyo E."/>
            <person name="Ruiz-Duenas F.J."/>
            <person name="Ferreira P."/>
            <person name="Floudas D."/>
            <person name="Hibbett D.S."/>
            <person name="Canessa P."/>
            <person name="Larrondo L.F."/>
            <person name="James T.Y."/>
            <person name="Seelenfreund D."/>
            <person name="Lobos S."/>
            <person name="Polanco R."/>
            <person name="Tello M."/>
            <person name="Honda Y."/>
            <person name="Watanabe T."/>
            <person name="Watanabe T."/>
            <person name="Ryu J.S."/>
            <person name="Kubicek C.P."/>
            <person name="Schmoll M."/>
            <person name="Gaskell J."/>
            <person name="Hammel K.E."/>
            <person name="St John F.J."/>
            <person name="Vanden Wymelenberg A."/>
            <person name="Sabat G."/>
            <person name="Splinter BonDurant S."/>
            <person name="Syed K."/>
            <person name="Yadav J.S."/>
            <person name="Doddapaneni H."/>
            <person name="Subramanian V."/>
            <person name="Lavin J.L."/>
            <person name="Oguiza J.A."/>
            <person name="Perez G."/>
            <person name="Pisabarro A.G."/>
            <person name="Ramirez L."/>
            <person name="Santoyo F."/>
            <person name="Master E."/>
            <person name="Coutinho P.M."/>
            <person name="Henrissat B."/>
            <person name="Lombard V."/>
            <person name="Magnuson J.K."/>
            <person name="Kuees U."/>
            <person name="Hori C."/>
            <person name="Igarashi K."/>
            <person name="Samejima M."/>
            <person name="Held B.W."/>
            <person name="Barry K.W."/>
            <person name="LaButti K.M."/>
            <person name="Lapidus A."/>
            <person name="Lindquist E.A."/>
            <person name="Lucas S.M."/>
            <person name="Riley R."/>
            <person name="Salamov A.A."/>
            <person name="Hoffmeister D."/>
            <person name="Schwenk D."/>
            <person name="Hadar Y."/>
            <person name="Yarden O."/>
            <person name="de Vries R.P."/>
            <person name="Wiebenga A."/>
            <person name="Stenlid J."/>
            <person name="Eastwood D."/>
            <person name="Grigoriev I.V."/>
            <person name="Berka R.M."/>
            <person name="Blanchette R.A."/>
            <person name="Kersten P."/>
            <person name="Martinez A.T."/>
            <person name="Vicuna R."/>
            <person name="Cullen D."/>
        </authorList>
    </citation>
    <scope>NUCLEOTIDE SEQUENCE [LARGE SCALE GENOMIC DNA]</scope>
    <source>
        <strain evidence="7 8">B</strain>
    </source>
</reference>
<dbReference type="GO" id="GO:0004109">
    <property type="term" value="F:coproporphyrinogen oxidase activity"/>
    <property type="evidence" value="ECO:0007669"/>
    <property type="project" value="UniProtKB-EC"/>
</dbReference>
<organism evidence="7 8">
    <name type="scientific">Ceriporiopsis subvermispora (strain B)</name>
    <name type="common">White-rot fungus</name>
    <name type="synonym">Gelatoporia subvermispora</name>
    <dbReference type="NCBI Taxonomy" id="914234"/>
    <lineage>
        <taxon>Eukaryota</taxon>
        <taxon>Fungi</taxon>
        <taxon>Dikarya</taxon>
        <taxon>Basidiomycota</taxon>
        <taxon>Agaricomycotina</taxon>
        <taxon>Agaricomycetes</taxon>
        <taxon>Polyporales</taxon>
        <taxon>Gelatoporiaceae</taxon>
        <taxon>Gelatoporia</taxon>
    </lineage>
</organism>
<protein>
    <recommendedName>
        <fullName evidence="4">coproporphyrinogen oxidase</fullName>
        <ecNumber evidence="4">1.3.3.3</ecNumber>
    </recommendedName>
</protein>
<comment type="similarity">
    <text evidence="2">Belongs to the aerobic coproporphyrinogen-III oxidase family.</text>
</comment>
<evidence type="ECO:0000256" key="2">
    <source>
        <dbReference type="ARBA" id="ARBA00010644"/>
    </source>
</evidence>
<dbReference type="Gene3D" id="3.40.1500.10">
    <property type="entry name" value="Coproporphyrinogen III oxidase, aerobic"/>
    <property type="match status" value="1"/>
</dbReference>
<dbReference type="InterPro" id="IPR001260">
    <property type="entry name" value="Coprogen_oxidase_aer"/>
</dbReference>
<dbReference type="PANTHER" id="PTHR10755:SF0">
    <property type="entry name" value="OXYGEN-DEPENDENT COPROPORPHYRINOGEN-III OXIDASE, MITOCHONDRIAL"/>
    <property type="match status" value="1"/>
</dbReference>
<dbReference type="AlphaFoldDB" id="M2QN52"/>
<dbReference type="SUPFAM" id="SSF102886">
    <property type="entry name" value="Coproporphyrinogen III oxidase"/>
    <property type="match status" value="1"/>
</dbReference>
<comment type="pathway">
    <text evidence="1">Porphyrin-containing compound metabolism; protoporphyrin-IX biosynthesis; protoporphyrinogen-IX from coproporphyrinogen-III (O2 route): step 1/1.</text>
</comment>
<keyword evidence="5" id="KW-0560">Oxidoreductase</keyword>
<accession>M2QN52</accession>
<dbReference type="PRINTS" id="PR00073">
    <property type="entry name" value="COPRGNOXDASE"/>
</dbReference>
<evidence type="ECO:0000256" key="5">
    <source>
        <dbReference type="ARBA" id="ARBA00023002"/>
    </source>
</evidence>
<dbReference type="STRING" id="914234.M2QN52"/>
<name>M2QN52_CERS8</name>
<dbReference type="GO" id="GO:0005737">
    <property type="term" value="C:cytoplasm"/>
    <property type="evidence" value="ECO:0007669"/>
    <property type="project" value="TreeGrafter"/>
</dbReference>
<comment type="subunit">
    <text evidence="3">Homodimer.</text>
</comment>
<dbReference type="EC" id="1.3.3.3" evidence="4"/>
<dbReference type="Pfam" id="PF01218">
    <property type="entry name" value="Coprogen_oxidas"/>
    <property type="match status" value="1"/>
</dbReference>
<dbReference type="OrthoDB" id="15318at2759"/>
<dbReference type="GO" id="GO:0006782">
    <property type="term" value="P:protoporphyrinogen IX biosynthetic process"/>
    <property type="evidence" value="ECO:0007669"/>
    <property type="project" value="UniProtKB-UniPathway"/>
</dbReference>
<evidence type="ECO:0000313" key="7">
    <source>
        <dbReference type="EMBL" id="EMD38433.1"/>
    </source>
</evidence>
<sequence length="358" mass="40219">MAPRAIRDSVEKYFSTLQDRVASAFRDLEPGASLARDSWNRPQGGHGLSIVFTAPATDHLDDIVVSPATVIEKAAVNISVVHSKLSPNAARHMGVTHPAIPKDPPTDLPLYTTGISIIVHPRNPHAPSVHAHYRYVEITEHPEEVSPDSEGTSGTQEAVLAWWFGGSTDLTPTYLYEEDAQHFHGTLRDVCDTHGGSALYTPLKKWCDEYFYIPHREEARGLGGIFFRDLSDASHSRLDTTHDVQTHRPRSQSEVLEFVKALGDAFLPSYLPILGRRMQMPSDERARRWQLLRRGRYVEFNLVCDDGTKFGLTTAGVRVESVLVGLPEMARWEYMNELDLDGEEKNTLDVLRNPREWA</sequence>
<evidence type="ECO:0000256" key="1">
    <source>
        <dbReference type="ARBA" id="ARBA00005168"/>
    </source>
</evidence>
<evidence type="ECO:0000256" key="6">
    <source>
        <dbReference type="ARBA" id="ARBA00023244"/>
    </source>
</evidence>
<dbReference type="UniPathway" id="UPA00251">
    <property type="reaction ID" value="UER00322"/>
</dbReference>